<proteinExistence type="predicted"/>
<evidence type="ECO:0000256" key="1">
    <source>
        <dbReference type="SAM" id="Phobius"/>
    </source>
</evidence>
<gene>
    <name evidence="2" type="ORF">Taro_000938</name>
</gene>
<name>A0A843T9G3_COLES</name>
<evidence type="ECO:0000313" key="2">
    <source>
        <dbReference type="EMBL" id="MQL68628.1"/>
    </source>
</evidence>
<feature type="transmembrane region" description="Helical" evidence="1">
    <location>
        <begin position="76"/>
        <end position="92"/>
    </location>
</feature>
<evidence type="ECO:0000313" key="3">
    <source>
        <dbReference type="Proteomes" id="UP000652761"/>
    </source>
</evidence>
<keyword evidence="1" id="KW-0812">Transmembrane</keyword>
<dbReference type="EMBL" id="NMUH01000018">
    <property type="protein sequence ID" value="MQL68628.1"/>
    <property type="molecule type" value="Genomic_DNA"/>
</dbReference>
<dbReference type="AlphaFoldDB" id="A0A843T9G3"/>
<dbReference type="Proteomes" id="UP000652761">
    <property type="component" value="Unassembled WGS sequence"/>
</dbReference>
<organism evidence="2 3">
    <name type="scientific">Colocasia esculenta</name>
    <name type="common">Wild taro</name>
    <name type="synonym">Arum esculentum</name>
    <dbReference type="NCBI Taxonomy" id="4460"/>
    <lineage>
        <taxon>Eukaryota</taxon>
        <taxon>Viridiplantae</taxon>
        <taxon>Streptophyta</taxon>
        <taxon>Embryophyta</taxon>
        <taxon>Tracheophyta</taxon>
        <taxon>Spermatophyta</taxon>
        <taxon>Magnoliopsida</taxon>
        <taxon>Liliopsida</taxon>
        <taxon>Araceae</taxon>
        <taxon>Aroideae</taxon>
        <taxon>Colocasieae</taxon>
        <taxon>Colocasia</taxon>
    </lineage>
</organism>
<feature type="transmembrane region" description="Helical" evidence="1">
    <location>
        <begin position="33"/>
        <end position="56"/>
    </location>
</feature>
<keyword evidence="1" id="KW-1133">Transmembrane helix</keyword>
<protein>
    <submittedName>
        <fullName evidence="2">Uncharacterized protein</fullName>
    </submittedName>
</protein>
<comment type="caution">
    <text evidence="2">The sequence shown here is derived from an EMBL/GenBank/DDBJ whole genome shotgun (WGS) entry which is preliminary data.</text>
</comment>
<keyword evidence="1" id="KW-0472">Membrane</keyword>
<feature type="non-terminal residue" evidence="2">
    <location>
        <position position="149"/>
    </location>
</feature>
<sequence>MTNKCYTRRAIILVLVVLWPSCYSCYTRYLCYFWKLYSISCYCAISCYILTLLYLLSLDILPLNALTILSLLEPEIYVLLGIIAHPTLFDVVRPRMTHTLTRKGMTKSEARSTLESLCYLRVVVRPRMTHTLTTKGMTKSEARSTLESL</sequence>
<feature type="transmembrane region" description="Helical" evidence="1">
    <location>
        <begin position="6"/>
        <end position="26"/>
    </location>
</feature>
<accession>A0A843T9G3</accession>
<keyword evidence="3" id="KW-1185">Reference proteome</keyword>
<reference evidence="2" key="1">
    <citation type="submission" date="2017-07" db="EMBL/GenBank/DDBJ databases">
        <title>Taro Niue Genome Assembly and Annotation.</title>
        <authorList>
            <person name="Atibalentja N."/>
            <person name="Keating K."/>
            <person name="Fields C.J."/>
        </authorList>
    </citation>
    <scope>NUCLEOTIDE SEQUENCE</scope>
    <source>
        <strain evidence="2">Niue_2</strain>
        <tissue evidence="2">Leaf</tissue>
    </source>
</reference>